<evidence type="ECO:0000256" key="7">
    <source>
        <dbReference type="ARBA" id="ARBA00023136"/>
    </source>
</evidence>
<evidence type="ECO:0000256" key="3">
    <source>
        <dbReference type="ARBA" id="ARBA00022448"/>
    </source>
</evidence>
<dbReference type="Pfam" id="PF07690">
    <property type="entry name" value="MFS_1"/>
    <property type="match status" value="1"/>
</dbReference>
<dbReference type="Proteomes" id="UP000275076">
    <property type="component" value="Unassembled WGS sequence"/>
</dbReference>
<evidence type="ECO:0000256" key="1">
    <source>
        <dbReference type="ARBA" id="ARBA00004651"/>
    </source>
</evidence>
<comment type="subcellular location">
    <subcellularLocation>
        <location evidence="1">Cell membrane</location>
        <topology evidence="1">Multi-pass membrane protein</topology>
    </subcellularLocation>
</comment>
<evidence type="ECO:0000256" key="2">
    <source>
        <dbReference type="ARBA" id="ARBA00008335"/>
    </source>
</evidence>
<feature type="domain" description="Major facilitator superfamily (MFS) profile" evidence="9">
    <location>
        <begin position="26"/>
        <end position="404"/>
    </location>
</feature>
<dbReference type="CDD" id="cd17324">
    <property type="entry name" value="MFS_NepI_like"/>
    <property type="match status" value="1"/>
</dbReference>
<dbReference type="OrthoDB" id="63984at2"/>
<dbReference type="EMBL" id="RBVX01000028">
    <property type="protein sequence ID" value="RSL31068.1"/>
    <property type="molecule type" value="Genomic_DNA"/>
</dbReference>
<keyword evidence="3" id="KW-0813">Transport</keyword>
<evidence type="ECO:0000256" key="6">
    <source>
        <dbReference type="ARBA" id="ARBA00022989"/>
    </source>
</evidence>
<evidence type="ECO:0000256" key="4">
    <source>
        <dbReference type="ARBA" id="ARBA00022475"/>
    </source>
</evidence>
<feature type="transmembrane region" description="Helical" evidence="8">
    <location>
        <begin position="353"/>
        <end position="372"/>
    </location>
</feature>
<feature type="transmembrane region" description="Helical" evidence="8">
    <location>
        <begin position="259"/>
        <end position="278"/>
    </location>
</feature>
<evidence type="ECO:0000313" key="11">
    <source>
        <dbReference type="Proteomes" id="UP000275076"/>
    </source>
</evidence>
<dbReference type="InterPro" id="IPR036259">
    <property type="entry name" value="MFS_trans_sf"/>
</dbReference>
<feature type="transmembrane region" description="Helical" evidence="8">
    <location>
        <begin position="378"/>
        <end position="400"/>
    </location>
</feature>
<sequence>MQRDIFRTKEEGLLMIERKTKTFWQATMALGVSSLLIFANMYFPQPLLPLFSDEFNVSETTSSLLISISLFVLGVSFFLYTALSDAYGRRNIIFIAMVLGTIGTVGISIAPTFEWMLMARMFQAAALAGIPVAAMAYISEEFSVRAMTIAVGIYISCNSLGGMGGRVLSGVVTDSWDWRTAFIMMAIINFLLFIVVYILLPYSRQFQPRPFQLKEVFQNNLYHLANPIMTYAYIIGGLHFLVFIGIFNFITYYLSHEPFRVSTTILGLLFLTYGAGTISSTLAGRAAQRWKQTTCMGIGIICMVFSIAMTLIPSFFIIIIALIILSFGFFFVHSSSSSWVTRHAEEAKASASGLYLTSYYLGGSLGSLYFGWLWSHFAWTGVTLGALFVLAGTSICVILLNKKEKQEVESTPVNSAVE</sequence>
<dbReference type="AlphaFoldDB" id="A0A428MY34"/>
<comment type="similarity">
    <text evidence="2">Belongs to the major facilitator superfamily.</text>
</comment>
<keyword evidence="6 8" id="KW-1133">Transmembrane helix</keyword>
<keyword evidence="7 8" id="KW-0472">Membrane</keyword>
<evidence type="ECO:0000313" key="10">
    <source>
        <dbReference type="EMBL" id="RSL31068.1"/>
    </source>
</evidence>
<dbReference type="SUPFAM" id="SSF103473">
    <property type="entry name" value="MFS general substrate transporter"/>
    <property type="match status" value="1"/>
</dbReference>
<feature type="transmembrane region" description="Helical" evidence="8">
    <location>
        <begin position="149"/>
        <end position="168"/>
    </location>
</feature>
<protein>
    <submittedName>
        <fullName evidence="10">MFS transporter</fullName>
    </submittedName>
</protein>
<comment type="caution">
    <text evidence="10">The sequence shown here is derived from an EMBL/GenBank/DDBJ whole genome shotgun (WGS) entry which is preliminary data.</text>
</comment>
<accession>A0A428MY34</accession>
<dbReference type="GO" id="GO:0022857">
    <property type="term" value="F:transmembrane transporter activity"/>
    <property type="evidence" value="ECO:0007669"/>
    <property type="project" value="InterPro"/>
</dbReference>
<evidence type="ECO:0000256" key="8">
    <source>
        <dbReference type="SAM" id="Phobius"/>
    </source>
</evidence>
<keyword evidence="5 8" id="KW-0812">Transmembrane</keyword>
<feature type="transmembrane region" description="Helical" evidence="8">
    <location>
        <begin position="180"/>
        <end position="200"/>
    </location>
</feature>
<dbReference type="GO" id="GO:0005886">
    <property type="term" value="C:plasma membrane"/>
    <property type="evidence" value="ECO:0007669"/>
    <property type="project" value="UniProtKB-SubCell"/>
</dbReference>
<feature type="transmembrane region" description="Helical" evidence="8">
    <location>
        <begin position="63"/>
        <end position="80"/>
    </location>
</feature>
<feature type="transmembrane region" description="Helical" evidence="8">
    <location>
        <begin position="117"/>
        <end position="137"/>
    </location>
</feature>
<dbReference type="Gene3D" id="1.20.1250.20">
    <property type="entry name" value="MFS general substrate transporter like domains"/>
    <property type="match status" value="1"/>
</dbReference>
<feature type="transmembrane region" description="Helical" evidence="8">
    <location>
        <begin position="92"/>
        <end position="111"/>
    </location>
</feature>
<keyword evidence="4" id="KW-1003">Cell membrane</keyword>
<feature type="transmembrane region" description="Helical" evidence="8">
    <location>
        <begin position="23"/>
        <end position="43"/>
    </location>
</feature>
<dbReference type="PANTHER" id="PTHR43271:SF1">
    <property type="entry name" value="INNER MEMBRANE TRANSPORT PROTEIN YNFM"/>
    <property type="match status" value="1"/>
</dbReference>
<reference evidence="10 11" key="1">
    <citation type="submission" date="2018-10" db="EMBL/GenBank/DDBJ databases">
        <title>Draft genome sequence of Bacillus salarius IM0101, isolated from a hypersaline soil in Inner Mongolia, China.</title>
        <authorList>
            <person name="Yamprayoonswat W."/>
            <person name="Boonvisut S."/>
            <person name="Jumpathong W."/>
            <person name="Sittihan S."/>
            <person name="Ruangsuj P."/>
            <person name="Wanthongcharoen S."/>
            <person name="Thongpramul N."/>
            <person name="Pimmason S."/>
            <person name="Yu B."/>
            <person name="Yasawong M."/>
        </authorList>
    </citation>
    <scope>NUCLEOTIDE SEQUENCE [LARGE SCALE GENOMIC DNA]</scope>
    <source>
        <strain evidence="10 11">IM0101</strain>
    </source>
</reference>
<evidence type="ECO:0000256" key="5">
    <source>
        <dbReference type="ARBA" id="ARBA00022692"/>
    </source>
</evidence>
<proteinExistence type="inferred from homology"/>
<keyword evidence="11" id="KW-1185">Reference proteome</keyword>
<dbReference type="PANTHER" id="PTHR43271">
    <property type="entry name" value="BLL2771 PROTEIN"/>
    <property type="match status" value="1"/>
</dbReference>
<feature type="transmembrane region" description="Helical" evidence="8">
    <location>
        <begin position="290"/>
        <end position="309"/>
    </location>
</feature>
<name>A0A428MY34_9BACI</name>
<dbReference type="InterPro" id="IPR020846">
    <property type="entry name" value="MFS_dom"/>
</dbReference>
<gene>
    <name evidence="10" type="ORF">D7Z54_22375</name>
</gene>
<dbReference type="PROSITE" id="PS50850">
    <property type="entry name" value="MFS"/>
    <property type="match status" value="1"/>
</dbReference>
<organism evidence="10 11">
    <name type="scientific">Salibacterium salarium</name>
    <dbReference type="NCBI Taxonomy" id="284579"/>
    <lineage>
        <taxon>Bacteria</taxon>
        <taxon>Bacillati</taxon>
        <taxon>Bacillota</taxon>
        <taxon>Bacilli</taxon>
        <taxon>Bacillales</taxon>
        <taxon>Bacillaceae</taxon>
    </lineage>
</organism>
<feature type="transmembrane region" description="Helical" evidence="8">
    <location>
        <begin position="315"/>
        <end position="332"/>
    </location>
</feature>
<evidence type="ECO:0000259" key="9">
    <source>
        <dbReference type="PROSITE" id="PS50850"/>
    </source>
</evidence>
<dbReference type="InterPro" id="IPR011701">
    <property type="entry name" value="MFS"/>
</dbReference>
<feature type="transmembrane region" description="Helical" evidence="8">
    <location>
        <begin position="231"/>
        <end position="253"/>
    </location>
</feature>